<accession>A0A383A8J3</accession>
<feature type="non-terminal residue" evidence="6">
    <location>
        <position position="1"/>
    </location>
</feature>
<dbReference type="Gene3D" id="3.40.50.300">
    <property type="entry name" value="P-loop containing nucleotide triphosphate hydrolases"/>
    <property type="match status" value="1"/>
</dbReference>
<dbReference type="GO" id="GO:0016887">
    <property type="term" value="F:ATP hydrolysis activity"/>
    <property type="evidence" value="ECO:0007669"/>
    <property type="project" value="InterPro"/>
</dbReference>
<keyword evidence="3" id="KW-0067">ATP-binding</keyword>
<dbReference type="InterPro" id="IPR027417">
    <property type="entry name" value="P-loop_NTPase"/>
</dbReference>
<name>A0A383A8J3_9ZZZZ</name>
<dbReference type="Pfam" id="PF12399">
    <property type="entry name" value="BCA_ABC_TP_C"/>
    <property type="match status" value="1"/>
</dbReference>
<dbReference type="PANTHER" id="PTHR45772">
    <property type="entry name" value="CONSERVED COMPONENT OF ABC TRANSPORTER FOR NATURAL AMINO ACIDS-RELATED"/>
    <property type="match status" value="1"/>
</dbReference>
<reference evidence="6" key="1">
    <citation type="submission" date="2018-05" db="EMBL/GenBank/DDBJ databases">
        <authorList>
            <person name="Lanie J.A."/>
            <person name="Ng W.-L."/>
            <person name="Kazmierczak K.M."/>
            <person name="Andrzejewski T.M."/>
            <person name="Davidsen T.M."/>
            <person name="Wayne K.J."/>
            <person name="Tettelin H."/>
            <person name="Glass J.I."/>
            <person name="Rusch D."/>
            <person name="Podicherti R."/>
            <person name="Tsui H.-C.T."/>
            <person name="Winkler M.E."/>
        </authorList>
    </citation>
    <scope>NUCLEOTIDE SEQUENCE</scope>
</reference>
<organism evidence="6">
    <name type="scientific">marine metagenome</name>
    <dbReference type="NCBI Taxonomy" id="408172"/>
    <lineage>
        <taxon>unclassified sequences</taxon>
        <taxon>metagenomes</taxon>
        <taxon>ecological metagenomes</taxon>
    </lineage>
</organism>
<evidence type="ECO:0000256" key="3">
    <source>
        <dbReference type="ARBA" id="ARBA00022840"/>
    </source>
</evidence>
<evidence type="ECO:0000259" key="4">
    <source>
        <dbReference type="Pfam" id="PF00005"/>
    </source>
</evidence>
<dbReference type="GO" id="GO:0005886">
    <property type="term" value="C:plasma membrane"/>
    <property type="evidence" value="ECO:0007669"/>
    <property type="project" value="TreeGrafter"/>
</dbReference>
<proteinExistence type="predicted"/>
<feature type="domain" description="Branched-chain amino acid ATP-binding cassette transporter C-terminal" evidence="5">
    <location>
        <begin position="128"/>
        <end position="151"/>
    </location>
</feature>
<dbReference type="EMBL" id="UINC01190088">
    <property type="protein sequence ID" value="SVE04072.1"/>
    <property type="molecule type" value="Genomic_DNA"/>
</dbReference>
<dbReference type="Pfam" id="PF00005">
    <property type="entry name" value="ABC_tran"/>
    <property type="match status" value="1"/>
</dbReference>
<dbReference type="AlphaFoldDB" id="A0A383A8J3"/>
<sequence length="152" mass="17046">CIENMLISNKSQEKGLLSVFSKIPPELTDKAENLLKFVGLYQKRKLRAGDLSFGQQKLLELAMALMNEPKMLLLDEPTAGINPTLINGIIDRLIKVNKEFGITLLVIEHNMRVIMQLAQKIFCLAHGEMLAEGTPEQIKNDKRVIDAYLGAQ</sequence>
<dbReference type="SUPFAM" id="SSF52540">
    <property type="entry name" value="P-loop containing nucleoside triphosphate hydrolases"/>
    <property type="match status" value="1"/>
</dbReference>
<dbReference type="PROSITE" id="PS00211">
    <property type="entry name" value="ABC_TRANSPORTER_1"/>
    <property type="match status" value="1"/>
</dbReference>
<gene>
    <name evidence="6" type="ORF">METZ01_LOCUS456926</name>
</gene>
<dbReference type="InterPro" id="IPR051120">
    <property type="entry name" value="ABC_AA/LPS_Transport"/>
</dbReference>
<evidence type="ECO:0000313" key="6">
    <source>
        <dbReference type="EMBL" id="SVE04072.1"/>
    </source>
</evidence>
<dbReference type="InterPro" id="IPR003439">
    <property type="entry name" value="ABC_transporter-like_ATP-bd"/>
</dbReference>
<protein>
    <recommendedName>
        <fullName evidence="7">ABC transporter domain-containing protein</fullName>
    </recommendedName>
</protein>
<dbReference type="InterPro" id="IPR032823">
    <property type="entry name" value="BCA_ABC_TP_C"/>
</dbReference>
<keyword evidence="1" id="KW-0813">Transport</keyword>
<keyword evidence="2" id="KW-0547">Nucleotide-binding</keyword>
<evidence type="ECO:0008006" key="7">
    <source>
        <dbReference type="Google" id="ProtNLM"/>
    </source>
</evidence>
<feature type="domain" description="ABC transporter" evidence="4">
    <location>
        <begin position="14"/>
        <end position="79"/>
    </location>
</feature>
<dbReference type="GO" id="GO:0005524">
    <property type="term" value="F:ATP binding"/>
    <property type="evidence" value="ECO:0007669"/>
    <property type="project" value="UniProtKB-KW"/>
</dbReference>
<dbReference type="PANTHER" id="PTHR45772:SF9">
    <property type="entry name" value="CONSERVED COMPONENT OF ABC TRANSPORTER FOR NATURAL AMINO ACIDS"/>
    <property type="match status" value="1"/>
</dbReference>
<dbReference type="InterPro" id="IPR017871">
    <property type="entry name" value="ABC_transporter-like_CS"/>
</dbReference>
<evidence type="ECO:0000259" key="5">
    <source>
        <dbReference type="Pfam" id="PF12399"/>
    </source>
</evidence>
<evidence type="ECO:0000256" key="2">
    <source>
        <dbReference type="ARBA" id="ARBA00022741"/>
    </source>
</evidence>
<evidence type="ECO:0000256" key="1">
    <source>
        <dbReference type="ARBA" id="ARBA00022448"/>
    </source>
</evidence>